<keyword evidence="10 17" id="KW-1133">Transmembrane helix</keyword>
<evidence type="ECO:0000256" key="8">
    <source>
        <dbReference type="ARBA" id="ARBA00022960"/>
    </source>
</evidence>
<evidence type="ECO:0000256" key="3">
    <source>
        <dbReference type="ARBA" id="ARBA00012374"/>
    </source>
</evidence>
<keyword evidence="12 17" id="KW-0046">Antibiotic resistance</keyword>
<evidence type="ECO:0000313" key="19">
    <source>
        <dbReference type="Proteomes" id="UP000823485"/>
    </source>
</evidence>
<evidence type="ECO:0000256" key="10">
    <source>
        <dbReference type="ARBA" id="ARBA00022989"/>
    </source>
</evidence>
<evidence type="ECO:0000256" key="5">
    <source>
        <dbReference type="ARBA" id="ARBA00022475"/>
    </source>
</evidence>
<organism evidence="18 19">
    <name type="scientific">Siminovitchia thermophila</name>
    <dbReference type="NCBI Taxonomy" id="1245522"/>
    <lineage>
        <taxon>Bacteria</taxon>
        <taxon>Bacillati</taxon>
        <taxon>Bacillota</taxon>
        <taxon>Bacilli</taxon>
        <taxon>Bacillales</taxon>
        <taxon>Bacillaceae</taxon>
        <taxon>Siminovitchia</taxon>
    </lineage>
</organism>
<dbReference type="Pfam" id="PF02673">
    <property type="entry name" value="BacA"/>
    <property type="match status" value="1"/>
</dbReference>
<evidence type="ECO:0000313" key="18">
    <source>
        <dbReference type="EMBL" id="MBM7716359.1"/>
    </source>
</evidence>
<feature type="transmembrane region" description="Helical" evidence="17">
    <location>
        <begin position="120"/>
        <end position="138"/>
    </location>
</feature>
<keyword evidence="11 17" id="KW-0472">Membrane</keyword>
<evidence type="ECO:0000256" key="9">
    <source>
        <dbReference type="ARBA" id="ARBA00022984"/>
    </source>
</evidence>
<proteinExistence type="inferred from homology"/>
<evidence type="ECO:0000256" key="7">
    <source>
        <dbReference type="ARBA" id="ARBA00022801"/>
    </source>
</evidence>
<reference evidence="18 19" key="1">
    <citation type="submission" date="2021-01" db="EMBL/GenBank/DDBJ databases">
        <title>Genomic Encyclopedia of Type Strains, Phase IV (KMG-IV): sequencing the most valuable type-strain genomes for metagenomic binning, comparative biology and taxonomic classification.</title>
        <authorList>
            <person name="Goeker M."/>
        </authorList>
    </citation>
    <scope>NUCLEOTIDE SEQUENCE [LARGE SCALE GENOMIC DNA]</scope>
    <source>
        <strain evidence="18 19">DSM 105453</strain>
    </source>
</reference>
<comment type="function">
    <text evidence="17">Catalyzes the dephosphorylation of undecaprenyl diphosphate (UPP). Confers resistance to bacitracin.</text>
</comment>
<evidence type="ECO:0000256" key="4">
    <source>
        <dbReference type="ARBA" id="ARBA00021581"/>
    </source>
</evidence>
<comment type="miscellaneous">
    <text evidence="17">Bacitracin is thought to be involved in the inhibition of peptidoglycan synthesis by sequestering undecaprenyl diphosphate, thereby reducing the pool of lipid carrier available.</text>
</comment>
<evidence type="ECO:0000256" key="11">
    <source>
        <dbReference type="ARBA" id="ARBA00023136"/>
    </source>
</evidence>
<evidence type="ECO:0000256" key="17">
    <source>
        <dbReference type="HAMAP-Rule" id="MF_01006"/>
    </source>
</evidence>
<keyword evidence="13 17" id="KW-0961">Cell wall biogenesis/degradation</keyword>
<feature type="transmembrane region" description="Helical" evidence="17">
    <location>
        <begin position="190"/>
        <end position="210"/>
    </location>
</feature>
<dbReference type="Proteomes" id="UP000823485">
    <property type="component" value="Unassembled WGS sequence"/>
</dbReference>
<evidence type="ECO:0000256" key="6">
    <source>
        <dbReference type="ARBA" id="ARBA00022692"/>
    </source>
</evidence>
<feature type="transmembrane region" description="Helical" evidence="17">
    <location>
        <begin position="253"/>
        <end position="270"/>
    </location>
</feature>
<name>A0ABS2RB01_9BACI</name>
<comment type="catalytic activity">
    <reaction evidence="16 17">
        <text>di-trans,octa-cis-undecaprenyl diphosphate + H2O = di-trans,octa-cis-undecaprenyl phosphate + phosphate + H(+)</text>
        <dbReference type="Rhea" id="RHEA:28094"/>
        <dbReference type="ChEBI" id="CHEBI:15377"/>
        <dbReference type="ChEBI" id="CHEBI:15378"/>
        <dbReference type="ChEBI" id="CHEBI:43474"/>
        <dbReference type="ChEBI" id="CHEBI:58405"/>
        <dbReference type="ChEBI" id="CHEBI:60392"/>
        <dbReference type="EC" id="3.6.1.27"/>
    </reaction>
</comment>
<dbReference type="HAMAP" id="MF_01006">
    <property type="entry name" value="Undec_diphosphatase"/>
    <property type="match status" value="1"/>
</dbReference>
<gene>
    <name evidence="17" type="primary">uppP</name>
    <name evidence="18" type="ORF">JOC94_003379</name>
</gene>
<dbReference type="PANTHER" id="PTHR30622">
    <property type="entry name" value="UNDECAPRENYL-DIPHOSPHATASE"/>
    <property type="match status" value="1"/>
</dbReference>
<evidence type="ECO:0000256" key="2">
    <source>
        <dbReference type="ARBA" id="ARBA00010621"/>
    </source>
</evidence>
<dbReference type="EMBL" id="JAFBFH010000026">
    <property type="protein sequence ID" value="MBM7716359.1"/>
    <property type="molecule type" value="Genomic_DNA"/>
</dbReference>
<evidence type="ECO:0000256" key="14">
    <source>
        <dbReference type="ARBA" id="ARBA00032707"/>
    </source>
</evidence>
<keyword evidence="5 17" id="KW-1003">Cell membrane</keyword>
<comment type="similarity">
    <text evidence="2 17">Belongs to the UppP family.</text>
</comment>
<feature type="transmembrane region" description="Helical" evidence="17">
    <location>
        <begin position="46"/>
        <end position="64"/>
    </location>
</feature>
<evidence type="ECO:0000256" key="16">
    <source>
        <dbReference type="ARBA" id="ARBA00047594"/>
    </source>
</evidence>
<sequence>MEINIMETIKYIVLGLIQGITEPIPISSSGHLVLAQHFLGISTKKLTFELLVNAGSLIAVLIIYRNDIIRLATNGFSYLLHRNEEAKDDFRFIVYLMIATIPAGVIGVLFNDIISETLKGVQITAITLLITGVALFLIRNLKGRKQDGDLTLKDAIVVGFAQVVALIPGISRSGATIVGAMGMGMRPETALRFSFLLYIPVSVGGTILSISDMVNDPDLTTLFIPYVSAFVVSIVASYFSLKWFMNIMEKGNLIYFSIYCFVVGTLVLIFA</sequence>
<keyword evidence="9 17" id="KW-0573">Peptidoglycan synthesis</keyword>
<evidence type="ECO:0000256" key="13">
    <source>
        <dbReference type="ARBA" id="ARBA00023316"/>
    </source>
</evidence>
<keyword evidence="19" id="KW-1185">Reference proteome</keyword>
<feature type="transmembrane region" description="Helical" evidence="17">
    <location>
        <begin position="222"/>
        <end position="241"/>
    </location>
</feature>
<dbReference type="GO" id="GO:0050380">
    <property type="term" value="F:undecaprenyl-diphosphatase activity"/>
    <property type="evidence" value="ECO:0007669"/>
    <property type="project" value="UniProtKB-EC"/>
</dbReference>
<protein>
    <recommendedName>
        <fullName evidence="4 17">Undecaprenyl-diphosphatase</fullName>
        <ecNumber evidence="3 17">3.6.1.27</ecNumber>
    </recommendedName>
    <alternativeName>
        <fullName evidence="15 17">Bacitracin resistance protein</fullName>
    </alternativeName>
    <alternativeName>
        <fullName evidence="14 17">Undecaprenyl pyrophosphate phosphatase</fullName>
    </alternativeName>
</protein>
<keyword evidence="8 17" id="KW-0133">Cell shape</keyword>
<keyword evidence="6 17" id="KW-0812">Transmembrane</keyword>
<evidence type="ECO:0000256" key="12">
    <source>
        <dbReference type="ARBA" id="ARBA00023251"/>
    </source>
</evidence>
<comment type="subcellular location">
    <subcellularLocation>
        <location evidence="1 17">Cell membrane</location>
        <topology evidence="1 17">Multi-pass membrane protein</topology>
    </subcellularLocation>
</comment>
<dbReference type="EC" id="3.6.1.27" evidence="3 17"/>
<dbReference type="RefSeq" id="WP_077113413.1">
    <property type="nucleotide sequence ID" value="NZ_JAFBFH010000026.1"/>
</dbReference>
<accession>A0ABS2RB01</accession>
<evidence type="ECO:0000256" key="1">
    <source>
        <dbReference type="ARBA" id="ARBA00004651"/>
    </source>
</evidence>
<comment type="caution">
    <text evidence="18">The sequence shown here is derived from an EMBL/GenBank/DDBJ whole genome shotgun (WGS) entry which is preliminary data.</text>
</comment>
<dbReference type="InterPro" id="IPR003824">
    <property type="entry name" value="UppP"/>
</dbReference>
<keyword evidence="7 17" id="KW-0378">Hydrolase</keyword>
<evidence type="ECO:0000256" key="15">
    <source>
        <dbReference type="ARBA" id="ARBA00032932"/>
    </source>
</evidence>
<dbReference type="PANTHER" id="PTHR30622:SF2">
    <property type="entry name" value="UNDECAPRENYL-DIPHOSPHATASE"/>
    <property type="match status" value="1"/>
</dbReference>
<feature type="transmembrane region" description="Helical" evidence="17">
    <location>
        <begin position="92"/>
        <end position="114"/>
    </location>
</feature>